<dbReference type="AlphaFoldDB" id="A0AAI9DEI1"/>
<sequence length="78" mass="8969">MNSDLIFEQLVDFFLNIPSIFHGFFSCVAGNTASGSRSENTEQDVLEDIFTKCTGVRIIQRIIIRIEDLLLINQWVYL</sequence>
<accession>A0AAI9DEI1</accession>
<evidence type="ECO:0000313" key="1">
    <source>
        <dbReference type="EMBL" id="EMJ5135628.1"/>
    </source>
</evidence>
<protein>
    <submittedName>
        <fullName evidence="1">Uncharacterized protein</fullName>
    </submittedName>
</protein>
<comment type="caution">
    <text evidence="1">The sequence shown here is derived from an EMBL/GenBank/DDBJ whole genome shotgun (WGS) entry which is preliminary data.</text>
</comment>
<dbReference type="EMBL" id="ABMABF030000012">
    <property type="protein sequence ID" value="EMJ5135628.1"/>
    <property type="molecule type" value="Genomic_DNA"/>
</dbReference>
<organism evidence="1">
    <name type="scientific">Providencia stuartii</name>
    <dbReference type="NCBI Taxonomy" id="588"/>
    <lineage>
        <taxon>Bacteria</taxon>
        <taxon>Pseudomonadati</taxon>
        <taxon>Pseudomonadota</taxon>
        <taxon>Gammaproteobacteria</taxon>
        <taxon>Enterobacterales</taxon>
        <taxon>Morganellaceae</taxon>
        <taxon>Providencia</taxon>
    </lineage>
</organism>
<name>A0AAI9DEI1_PROST</name>
<proteinExistence type="predicted"/>
<gene>
    <name evidence="1" type="ORF">RG298_003388</name>
</gene>
<reference evidence="1" key="1">
    <citation type="submission" date="2024-02" db="EMBL/GenBank/DDBJ databases">
        <authorList>
            <consortium name="Clinical and Environmental Microbiology Branch: Whole genome sequencing antimicrobial resistance pathogens in the healthcare setting"/>
        </authorList>
    </citation>
    <scope>NUCLEOTIDE SEQUENCE</scope>
    <source>
        <strain evidence="1">2021GO-0154</strain>
    </source>
</reference>